<keyword evidence="3" id="KW-1185">Reference proteome</keyword>
<dbReference type="Proteomes" id="UP000626092">
    <property type="component" value="Unassembled WGS sequence"/>
</dbReference>
<accession>A0A834HKZ2</accession>
<feature type="compositionally biased region" description="Basic and acidic residues" evidence="1">
    <location>
        <begin position="31"/>
        <end position="49"/>
    </location>
</feature>
<proteinExistence type="predicted"/>
<name>A0A834HKZ2_RHOSS</name>
<comment type="caution">
    <text evidence="2">The sequence shown here is derived from an EMBL/GenBank/DDBJ whole genome shotgun (WGS) entry which is preliminary data.</text>
</comment>
<dbReference type="AlphaFoldDB" id="A0A834HKZ2"/>
<dbReference type="EMBL" id="WJXA01000002">
    <property type="protein sequence ID" value="KAF7149951.1"/>
    <property type="molecule type" value="Genomic_DNA"/>
</dbReference>
<dbReference type="OrthoDB" id="1914154at2759"/>
<feature type="region of interest" description="Disordered" evidence="1">
    <location>
        <begin position="1"/>
        <end position="53"/>
    </location>
</feature>
<dbReference type="PANTHER" id="PTHR37207:SF1">
    <property type="entry name" value="OS09G0446000 PROTEIN"/>
    <property type="match status" value="1"/>
</dbReference>
<evidence type="ECO:0000313" key="2">
    <source>
        <dbReference type="EMBL" id="KAF7149951.1"/>
    </source>
</evidence>
<dbReference type="PANTHER" id="PTHR37207">
    <property type="entry name" value="OS09G0446000 PROTEIN"/>
    <property type="match status" value="1"/>
</dbReference>
<evidence type="ECO:0000256" key="1">
    <source>
        <dbReference type="SAM" id="MobiDB-lite"/>
    </source>
</evidence>
<gene>
    <name evidence="2" type="ORF">RHSIM_Rhsim02G0233800</name>
</gene>
<protein>
    <submittedName>
        <fullName evidence="2">Uncharacterized protein</fullName>
    </submittedName>
</protein>
<organism evidence="2 3">
    <name type="scientific">Rhododendron simsii</name>
    <name type="common">Sims's rhododendron</name>
    <dbReference type="NCBI Taxonomy" id="118357"/>
    <lineage>
        <taxon>Eukaryota</taxon>
        <taxon>Viridiplantae</taxon>
        <taxon>Streptophyta</taxon>
        <taxon>Embryophyta</taxon>
        <taxon>Tracheophyta</taxon>
        <taxon>Spermatophyta</taxon>
        <taxon>Magnoliopsida</taxon>
        <taxon>eudicotyledons</taxon>
        <taxon>Gunneridae</taxon>
        <taxon>Pentapetalae</taxon>
        <taxon>asterids</taxon>
        <taxon>Ericales</taxon>
        <taxon>Ericaceae</taxon>
        <taxon>Ericoideae</taxon>
        <taxon>Rhodoreae</taxon>
        <taxon>Rhododendron</taxon>
    </lineage>
</organism>
<evidence type="ECO:0000313" key="3">
    <source>
        <dbReference type="Proteomes" id="UP000626092"/>
    </source>
</evidence>
<reference evidence="2" key="1">
    <citation type="submission" date="2019-11" db="EMBL/GenBank/DDBJ databases">
        <authorList>
            <person name="Liu Y."/>
            <person name="Hou J."/>
            <person name="Li T.-Q."/>
            <person name="Guan C.-H."/>
            <person name="Wu X."/>
            <person name="Wu H.-Z."/>
            <person name="Ling F."/>
            <person name="Zhang R."/>
            <person name="Shi X.-G."/>
            <person name="Ren J.-P."/>
            <person name="Chen E.-F."/>
            <person name="Sun J.-M."/>
        </authorList>
    </citation>
    <scope>NUCLEOTIDE SEQUENCE</scope>
    <source>
        <strain evidence="2">Adult_tree_wgs_1</strain>
        <tissue evidence="2">Leaves</tissue>
    </source>
</reference>
<feature type="compositionally biased region" description="Polar residues" evidence="1">
    <location>
        <begin position="1"/>
        <end position="16"/>
    </location>
</feature>
<sequence>MKASEVSTNAKTNNGESESKRRENKKPPFRPAKDDTKPLLRDPILRSDPIETEEAVLRLPPLPFSSRPESQKRYGIPELTAMLESRGWFYNEDVEGGMGRGLGGSKGGRLFQSLDAVI</sequence>